<keyword evidence="1" id="KW-0175">Coiled coil</keyword>
<gene>
    <name evidence="2" type="ORF">HPULCUR_003402</name>
    <name evidence="3" type="ORF">HPULCUR_007397</name>
</gene>
<reference evidence="2" key="1">
    <citation type="submission" date="2024-03" db="EMBL/GenBank/DDBJ databases">
        <authorList>
            <consortium name="DAB_fungi"/>
            <person name="Toyotome T."/>
            <person name="Hosono M."/>
            <person name="Torimaru M."/>
            <person name="Fukuda K."/>
            <person name="Mikami N."/>
        </authorList>
    </citation>
    <scope>NUCLEOTIDE SEQUENCE</scope>
    <source>
        <strain evidence="2">KT1b</strain>
    </source>
</reference>
<reference evidence="2 4" key="2">
    <citation type="submission" date="2024-04" db="EMBL/GenBank/DDBJ databases">
        <title>genome sequences of Mucor flavus KT1a and Helicostylum pulchrum KT1b strains isolation_sourced from the surface of a dry-aged beef.</title>
        <authorList>
            <person name="Toyotome T."/>
            <person name="Hosono M."/>
            <person name="Torimaru M."/>
            <person name="Fukuda K."/>
            <person name="Mikami N."/>
        </authorList>
    </citation>
    <scope>NUCLEOTIDE SEQUENCE [LARGE SCALE GENOMIC DNA]</scope>
    <source>
        <strain evidence="2 4">KT1b</strain>
    </source>
</reference>
<name>A0ABP9XT98_9FUNG</name>
<keyword evidence="4" id="KW-1185">Reference proteome</keyword>
<organism evidence="2 4">
    <name type="scientific">Helicostylum pulchrum</name>
    <dbReference type="NCBI Taxonomy" id="562976"/>
    <lineage>
        <taxon>Eukaryota</taxon>
        <taxon>Fungi</taxon>
        <taxon>Fungi incertae sedis</taxon>
        <taxon>Mucoromycota</taxon>
        <taxon>Mucoromycotina</taxon>
        <taxon>Mucoromycetes</taxon>
        <taxon>Mucorales</taxon>
        <taxon>Mucorineae</taxon>
        <taxon>Mucoraceae</taxon>
        <taxon>Helicostylum</taxon>
    </lineage>
</organism>
<protein>
    <recommendedName>
        <fullName evidence="5">No apical meristem-associated C-terminal domain-containing protein</fullName>
    </recommendedName>
</protein>
<accession>A0ABP9XT98</accession>
<dbReference type="EMBL" id="BAABUJ010000021">
    <property type="protein sequence ID" value="GAA5801939.1"/>
    <property type="molecule type" value="Genomic_DNA"/>
</dbReference>
<evidence type="ECO:0000313" key="2">
    <source>
        <dbReference type="EMBL" id="GAA5798004.1"/>
    </source>
</evidence>
<proteinExistence type="predicted"/>
<comment type="caution">
    <text evidence="2">The sequence shown here is derived from an EMBL/GenBank/DDBJ whole genome shotgun (WGS) entry which is preliminary data.</text>
</comment>
<evidence type="ECO:0000256" key="1">
    <source>
        <dbReference type="SAM" id="Coils"/>
    </source>
</evidence>
<evidence type="ECO:0000313" key="4">
    <source>
        <dbReference type="Proteomes" id="UP001476247"/>
    </source>
</evidence>
<sequence length="119" mass="14082">MTDKYRRTDYNENLSNHKPFDLTHCWDILRKAPRWATQGDRMSVSRPIGTKRAKVAQANKKKLETVRKALEKRFLEEKAMKESKAKLDKVLQQSRDLEVMTTKTSEITDSLYRLQVQKR</sequence>
<feature type="coiled-coil region" evidence="1">
    <location>
        <begin position="53"/>
        <end position="100"/>
    </location>
</feature>
<evidence type="ECO:0008006" key="5">
    <source>
        <dbReference type="Google" id="ProtNLM"/>
    </source>
</evidence>
<dbReference type="Proteomes" id="UP001476247">
    <property type="component" value="Unassembled WGS sequence"/>
</dbReference>
<dbReference type="EMBL" id="BAABUJ010000009">
    <property type="protein sequence ID" value="GAA5798004.1"/>
    <property type="molecule type" value="Genomic_DNA"/>
</dbReference>
<evidence type="ECO:0000313" key="3">
    <source>
        <dbReference type="EMBL" id="GAA5801939.1"/>
    </source>
</evidence>